<dbReference type="SUPFAM" id="SSF52279">
    <property type="entry name" value="Beta-D-glucan exohydrolase, C-terminal domain"/>
    <property type="match status" value="1"/>
</dbReference>
<dbReference type="InterPro" id="IPR036962">
    <property type="entry name" value="Glyco_hydro_3_N_sf"/>
</dbReference>
<dbReference type="Pfam" id="PF01915">
    <property type="entry name" value="Glyco_hydro_3_C"/>
    <property type="match status" value="1"/>
</dbReference>
<dbReference type="RefSeq" id="WP_114914164.1">
    <property type="nucleotide sequence ID" value="NZ_CP031264.1"/>
</dbReference>
<comment type="similarity">
    <text evidence="2">Belongs to the glycosyl hydrolase 3 family.</text>
</comment>
<dbReference type="Gene3D" id="3.20.20.300">
    <property type="entry name" value="Glycoside hydrolase, family 3, N-terminal domain"/>
    <property type="match status" value="1"/>
</dbReference>
<keyword evidence="5" id="KW-0326">Glycosidase</keyword>
<dbReference type="Gene3D" id="3.40.50.1700">
    <property type="entry name" value="Glycoside hydrolase family 3 C-terminal domain"/>
    <property type="match status" value="1"/>
</dbReference>
<dbReference type="InterPro" id="IPR001764">
    <property type="entry name" value="Glyco_hydro_3_N"/>
</dbReference>
<reference evidence="9" key="1">
    <citation type="submission" date="2018-07" db="EMBL/GenBank/DDBJ databases">
        <title>Streptacidiphilus bronchialis DSM 106435 chromosome.</title>
        <authorList>
            <person name="Batra D."/>
            <person name="Gulvik C.A."/>
        </authorList>
    </citation>
    <scope>NUCLEOTIDE SEQUENCE [LARGE SCALE GENOMIC DNA]</scope>
    <source>
        <strain evidence="9">DSM 106435</strain>
    </source>
</reference>
<proteinExistence type="inferred from homology"/>
<evidence type="ECO:0000259" key="6">
    <source>
        <dbReference type="Pfam" id="PF00933"/>
    </source>
</evidence>
<dbReference type="InterPro" id="IPR017853">
    <property type="entry name" value="GH"/>
</dbReference>
<evidence type="ECO:0000256" key="2">
    <source>
        <dbReference type="ARBA" id="ARBA00005336"/>
    </source>
</evidence>
<comment type="catalytic activity">
    <reaction evidence="1">
        <text>Hydrolysis of terminal non-reducing N-acetyl-D-hexosamine residues in N-acetyl-beta-D-hexosaminides.</text>
        <dbReference type="EC" id="3.2.1.52"/>
    </reaction>
</comment>
<dbReference type="FunFam" id="3.20.20.300:FF:000014">
    <property type="entry name" value="Beta-hexosaminidase, lipoprotein"/>
    <property type="match status" value="1"/>
</dbReference>
<dbReference type="AlphaFoldDB" id="A0A345SSK0"/>
<evidence type="ECO:0000256" key="5">
    <source>
        <dbReference type="ARBA" id="ARBA00023295"/>
    </source>
</evidence>
<evidence type="ECO:0000259" key="7">
    <source>
        <dbReference type="Pfam" id="PF01915"/>
    </source>
</evidence>
<keyword evidence="4 8" id="KW-0378">Hydrolase</keyword>
<dbReference type="Pfam" id="PF00933">
    <property type="entry name" value="Glyco_hydro_3"/>
    <property type="match status" value="1"/>
</dbReference>
<dbReference type="InterPro" id="IPR050226">
    <property type="entry name" value="NagZ_Beta-hexosaminidase"/>
</dbReference>
<organism evidence="8 9">
    <name type="scientific">Peterkaempfera bronchialis</name>
    <dbReference type="NCBI Taxonomy" id="2126346"/>
    <lineage>
        <taxon>Bacteria</taxon>
        <taxon>Bacillati</taxon>
        <taxon>Actinomycetota</taxon>
        <taxon>Actinomycetes</taxon>
        <taxon>Kitasatosporales</taxon>
        <taxon>Streptomycetaceae</taxon>
        <taxon>Peterkaempfera</taxon>
    </lineage>
</organism>
<dbReference type="InterPro" id="IPR002772">
    <property type="entry name" value="Glyco_hydro_3_C"/>
</dbReference>
<dbReference type="SUPFAM" id="SSF51445">
    <property type="entry name" value="(Trans)glycosidases"/>
    <property type="match status" value="1"/>
</dbReference>
<dbReference type="GO" id="GO:0009254">
    <property type="term" value="P:peptidoglycan turnover"/>
    <property type="evidence" value="ECO:0007669"/>
    <property type="project" value="TreeGrafter"/>
</dbReference>
<evidence type="ECO:0000313" key="9">
    <source>
        <dbReference type="Proteomes" id="UP000249340"/>
    </source>
</evidence>
<dbReference type="KEGG" id="stri:C7M71_003770"/>
<name>A0A345SSK0_9ACTN</name>
<dbReference type="OrthoDB" id="9805821at2"/>
<dbReference type="EMBL" id="CP031264">
    <property type="protein sequence ID" value="AXI76705.1"/>
    <property type="molecule type" value="Genomic_DNA"/>
</dbReference>
<dbReference type="PANTHER" id="PTHR30480">
    <property type="entry name" value="BETA-HEXOSAMINIDASE-RELATED"/>
    <property type="match status" value="1"/>
</dbReference>
<dbReference type="InterPro" id="IPR036881">
    <property type="entry name" value="Glyco_hydro_3_C_sf"/>
</dbReference>
<evidence type="ECO:0000256" key="1">
    <source>
        <dbReference type="ARBA" id="ARBA00001231"/>
    </source>
</evidence>
<feature type="domain" description="Glycoside hydrolase family 3 N-terminal" evidence="6">
    <location>
        <begin position="18"/>
        <end position="357"/>
    </location>
</feature>
<keyword evidence="9" id="KW-1185">Reference proteome</keyword>
<protein>
    <recommendedName>
        <fullName evidence="3">beta-N-acetylhexosaminidase</fullName>
        <ecNumber evidence="3">3.2.1.52</ecNumber>
    </recommendedName>
</protein>
<evidence type="ECO:0000313" key="8">
    <source>
        <dbReference type="EMBL" id="AXI76705.1"/>
    </source>
</evidence>
<dbReference type="PANTHER" id="PTHR30480:SF13">
    <property type="entry name" value="BETA-HEXOSAMINIDASE"/>
    <property type="match status" value="1"/>
</dbReference>
<dbReference type="GO" id="GO:0005975">
    <property type="term" value="P:carbohydrate metabolic process"/>
    <property type="evidence" value="ECO:0007669"/>
    <property type="project" value="InterPro"/>
</dbReference>
<evidence type="ECO:0000256" key="3">
    <source>
        <dbReference type="ARBA" id="ARBA00012663"/>
    </source>
</evidence>
<evidence type="ECO:0000256" key="4">
    <source>
        <dbReference type="ARBA" id="ARBA00022801"/>
    </source>
</evidence>
<accession>A0A345SSK0</accession>
<gene>
    <name evidence="8" type="ORF">C7M71_003770</name>
</gene>
<dbReference type="Proteomes" id="UP000249340">
    <property type="component" value="Chromosome"/>
</dbReference>
<dbReference type="EC" id="3.2.1.52" evidence="3"/>
<feature type="domain" description="Glycoside hydrolase family 3 C-terminal" evidence="7">
    <location>
        <begin position="395"/>
        <end position="570"/>
    </location>
</feature>
<sequence>MAQDLDTRVRALLARMCLEDKVGQLFVSRVHGGDTEHPSPAEAAENRKALGVATAAEAVARYRLGGVVYFGWTGNLDSPERTAALSAGLQRAARLLPVPVPLLIATDQEQGSVVRIGPPATGFPGAMALGASGRPEDARSAARVTGTELAALGINQDYAPVADVNLDPANPVIGTRSFGGDPSAVAALTAAQVQGFHDAGTVCTAKHFPGHGDTSADSHTGLPVIGHSRAEWERVDLPPFAAAVRHGVDSVMTAHIVVPALDPSGDPATLSRPIITGLLRRHLGYDGVVVTDSLTMAGVRTRYGDDRVPVLALKAGADQLLDPPDLALAYRSVLHAVRDGELTESRIDASVTRVLRLKVRRGLFERRPPDPASVRRLLGTPAHLAVADTVADHSITLLRNDDRVLPLAAAAGRPVLVTGWEPVGGSAGIGTAAGQPVRELAAALSALGLPTRALPTGPAPDAAAVARATRAAGDTGDTGVTGDAGGGGAVVVLTGGAAGDAAQRRLVAALLATGRPMVQIAVRDPYDLARLPGVRTALATYSWSPASMRAAARVLAGRTTPTGRPPVTLPD</sequence>
<dbReference type="GO" id="GO:0004563">
    <property type="term" value="F:beta-N-acetylhexosaminidase activity"/>
    <property type="evidence" value="ECO:0007669"/>
    <property type="project" value="UniProtKB-EC"/>
</dbReference>